<dbReference type="SUPFAM" id="SSF48150">
    <property type="entry name" value="DNA-glycosylase"/>
    <property type="match status" value="1"/>
</dbReference>
<dbReference type="STRING" id="1802500.A2801_01365"/>
<evidence type="ECO:0000256" key="5">
    <source>
        <dbReference type="ARBA" id="ARBA00022801"/>
    </source>
</evidence>
<dbReference type="PANTHER" id="PTHR42944:SF1">
    <property type="entry name" value="ADENINE DNA GLYCOSYLASE"/>
    <property type="match status" value="1"/>
</dbReference>
<protein>
    <recommendedName>
        <fullName evidence="10">HhH-GPD domain-containing protein</fullName>
    </recommendedName>
</protein>
<evidence type="ECO:0000256" key="8">
    <source>
        <dbReference type="ARBA" id="ARBA00023204"/>
    </source>
</evidence>
<keyword evidence="5" id="KW-0378">Hydrolase</keyword>
<evidence type="ECO:0000256" key="3">
    <source>
        <dbReference type="ARBA" id="ARBA00022723"/>
    </source>
</evidence>
<dbReference type="GO" id="GO:0034039">
    <property type="term" value="F:8-oxo-7,8-dihydroguanine DNA N-glycosylase activity"/>
    <property type="evidence" value="ECO:0007669"/>
    <property type="project" value="TreeGrafter"/>
</dbReference>
<dbReference type="GO" id="GO:0046872">
    <property type="term" value="F:metal ion binding"/>
    <property type="evidence" value="ECO:0007669"/>
    <property type="project" value="UniProtKB-KW"/>
</dbReference>
<reference evidence="11 12" key="1">
    <citation type="journal article" date="2016" name="Nat. Commun.">
        <title>Thousands of microbial genomes shed light on interconnected biogeochemical processes in an aquifer system.</title>
        <authorList>
            <person name="Anantharaman K."/>
            <person name="Brown C.T."/>
            <person name="Hug L.A."/>
            <person name="Sharon I."/>
            <person name="Castelle C.J."/>
            <person name="Probst A.J."/>
            <person name="Thomas B.C."/>
            <person name="Singh A."/>
            <person name="Wilkins M.J."/>
            <person name="Karaoz U."/>
            <person name="Brodie E.L."/>
            <person name="Williams K.H."/>
            <person name="Hubbard S.S."/>
            <person name="Banfield J.F."/>
        </authorList>
    </citation>
    <scope>NUCLEOTIDE SEQUENCE [LARGE SCALE GENOMIC DNA]</scope>
</reference>
<dbReference type="InterPro" id="IPR044298">
    <property type="entry name" value="MIG/MutY"/>
</dbReference>
<evidence type="ECO:0000313" key="12">
    <source>
        <dbReference type="Proteomes" id="UP000177263"/>
    </source>
</evidence>
<evidence type="ECO:0000256" key="9">
    <source>
        <dbReference type="ARBA" id="ARBA00023295"/>
    </source>
</evidence>
<keyword evidence="4" id="KW-0227">DNA damage</keyword>
<dbReference type="InterPro" id="IPR003265">
    <property type="entry name" value="HhH-GPD_domain"/>
</dbReference>
<comment type="caution">
    <text evidence="11">The sequence shown here is derived from an EMBL/GenBank/DDBJ whole genome shotgun (WGS) entry which is preliminary data.</text>
</comment>
<evidence type="ECO:0000256" key="2">
    <source>
        <dbReference type="ARBA" id="ARBA00008343"/>
    </source>
</evidence>
<dbReference type="GO" id="GO:0006298">
    <property type="term" value="P:mismatch repair"/>
    <property type="evidence" value="ECO:0007669"/>
    <property type="project" value="TreeGrafter"/>
</dbReference>
<organism evidence="11 12">
    <name type="scientific">Candidatus Woesebacteria bacterium RIFCSPHIGHO2_01_FULL_41_10</name>
    <dbReference type="NCBI Taxonomy" id="1802500"/>
    <lineage>
        <taxon>Bacteria</taxon>
        <taxon>Candidatus Woeseibacteriota</taxon>
    </lineage>
</organism>
<dbReference type="AlphaFoldDB" id="A0A1F7YSN8"/>
<dbReference type="Gene3D" id="1.10.1670.10">
    <property type="entry name" value="Helix-hairpin-Helix base-excision DNA repair enzymes (C-terminal)"/>
    <property type="match status" value="1"/>
</dbReference>
<evidence type="ECO:0000256" key="6">
    <source>
        <dbReference type="ARBA" id="ARBA00023004"/>
    </source>
</evidence>
<dbReference type="GO" id="GO:0035485">
    <property type="term" value="F:adenine/guanine mispair binding"/>
    <property type="evidence" value="ECO:0007669"/>
    <property type="project" value="TreeGrafter"/>
</dbReference>
<accession>A0A1F7YSN8</accession>
<dbReference type="CDD" id="cd00056">
    <property type="entry name" value="ENDO3c"/>
    <property type="match status" value="1"/>
</dbReference>
<dbReference type="GO" id="GO:0000701">
    <property type="term" value="F:purine-specific mismatch base pair DNA N-glycosylase activity"/>
    <property type="evidence" value="ECO:0007669"/>
    <property type="project" value="TreeGrafter"/>
</dbReference>
<keyword evidence="7" id="KW-0411">Iron-sulfur</keyword>
<sequence>MSKERQFNKLLKQFYTSSNRNYLPWRKTHDPYKILISEVMLQQTQVSRVESKFEPFVERFPTVEILAKADLAEVLSRWSGLGYNRRAKYLHQCARKIVGKHNSQISKHISELIVLPGVGEATAGAIVVYAYNVAEIFIETNIRRAIIDYFFSDKNAVHDKHIKLILKDVIDRNNPREWYWSLVDYGASLGKVKNNPNKKSVHYTKQTLFLGSKRQVRGSVIKLLVQDIIISEDNLKRSIEGDQKYLKEVLKELVSEGLIDKSGQKYRLSTGR</sequence>
<dbReference type="GO" id="GO:0032357">
    <property type="term" value="F:oxidized purine DNA binding"/>
    <property type="evidence" value="ECO:0007669"/>
    <property type="project" value="TreeGrafter"/>
</dbReference>
<dbReference type="InterPro" id="IPR023170">
    <property type="entry name" value="HhH_base_excis_C"/>
</dbReference>
<dbReference type="Gene3D" id="1.10.340.30">
    <property type="entry name" value="Hypothetical protein, domain 2"/>
    <property type="match status" value="1"/>
</dbReference>
<evidence type="ECO:0000313" key="11">
    <source>
        <dbReference type="EMBL" id="OGM30277.1"/>
    </source>
</evidence>
<dbReference type="EMBL" id="MGGM01000002">
    <property type="protein sequence ID" value="OGM30277.1"/>
    <property type="molecule type" value="Genomic_DNA"/>
</dbReference>
<gene>
    <name evidence="11" type="ORF">A2801_01365</name>
</gene>
<dbReference type="Pfam" id="PF00730">
    <property type="entry name" value="HhH-GPD"/>
    <property type="match status" value="1"/>
</dbReference>
<evidence type="ECO:0000256" key="1">
    <source>
        <dbReference type="ARBA" id="ARBA00001966"/>
    </source>
</evidence>
<keyword evidence="8" id="KW-0234">DNA repair</keyword>
<feature type="domain" description="HhH-GPD" evidence="10">
    <location>
        <begin position="40"/>
        <end position="188"/>
    </location>
</feature>
<name>A0A1F7YSN8_9BACT</name>
<comment type="similarity">
    <text evidence="2">Belongs to the Nth/MutY family.</text>
</comment>
<evidence type="ECO:0000256" key="4">
    <source>
        <dbReference type="ARBA" id="ARBA00022763"/>
    </source>
</evidence>
<evidence type="ECO:0000259" key="10">
    <source>
        <dbReference type="SMART" id="SM00478"/>
    </source>
</evidence>
<keyword evidence="9" id="KW-0326">Glycosidase</keyword>
<keyword evidence="6" id="KW-0408">Iron</keyword>
<comment type="cofactor">
    <cofactor evidence="1">
        <name>[4Fe-4S] cluster</name>
        <dbReference type="ChEBI" id="CHEBI:49883"/>
    </cofactor>
</comment>
<proteinExistence type="inferred from homology"/>
<dbReference type="GO" id="GO:0051536">
    <property type="term" value="F:iron-sulfur cluster binding"/>
    <property type="evidence" value="ECO:0007669"/>
    <property type="project" value="UniProtKB-KW"/>
</dbReference>
<evidence type="ECO:0000256" key="7">
    <source>
        <dbReference type="ARBA" id="ARBA00023014"/>
    </source>
</evidence>
<dbReference type="Proteomes" id="UP000177263">
    <property type="component" value="Unassembled WGS sequence"/>
</dbReference>
<dbReference type="InterPro" id="IPR011257">
    <property type="entry name" value="DNA_glycosylase"/>
</dbReference>
<dbReference type="PANTHER" id="PTHR42944">
    <property type="entry name" value="ADENINE DNA GLYCOSYLASE"/>
    <property type="match status" value="1"/>
</dbReference>
<dbReference type="GO" id="GO:0006284">
    <property type="term" value="P:base-excision repair"/>
    <property type="evidence" value="ECO:0007669"/>
    <property type="project" value="InterPro"/>
</dbReference>
<keyword evidence="3" id="KW-0479">Metal-binding</keyword>
<dbReference type="SMART" id="SM00478">
    <property type="entry name" value="ENDO3c"/>
    <property type="match status" value="1"/>
</dbReference>